<sequence>MYRINAMAQKLELYKSVNGTMPLVSSTAFTAAANQWYTAKAVAQGNNTKVYVDAVVLEL</sequence>
<evidence type="ECO:0000313" key="2">
    <source>
        <dbReference type="Proteomes" id="UP000070252"/>
    </source>
</evidence>
<accession>A0ABR5T1J0</accession>
<comment type="caution">
    <text evidence="1">The sequence shown here is derived from an EMBL/GenBank/DDBJ whole genome shotgun (WGS) entry which is preliminary data.</text>
</comment>
<dbReference type="EMBL" id="LIPY01000077">
    <property type="protein sequence ID" value="KWX80338.1"/>
    <property type="molecule type" value="Genomic_DNA"/>
</dbReference>
<protein>
    <submittedName>
        <fullName evidence="1">Uncharacterized protein</fullName>
    </submittedName>
</protein>
<evidence type="ECO:0000313" key="1">
    <source>
        <dbReference type="EMBL" id="KWX80338.1"/>
    </source>
</evidence>
<reference evidence="1 2" key="1">
    <citation type="submission" date="2015-08" db="EMBL/GenBank/DDBJ databases">
        <title>Genome of Paenibacillus jilunlii.</title>
        <authorList>
            <person name="Sant'Anna F.H."/>
            <person name="Ambrosini A."/>
            <person name="Souza R."/>
            <person name="Bach E."/>
            <person name="Fernandes G."/>
            <person name="Balsanelli E."/>
            <person name="Baura V.A."/>
            <person name="Pedrosa F.O."/>
            <person name="Souza E.M."/>
            <person name="Passaglia L."/>
        </authorList>
    </citation>
    <scope>NUCLEOTIDE SEQUENCE [LARGE SCALE GENOMIC DNA]</scope>
    <source>
        <strain evidence="1 2">DSM 23019</strain>
    </source>
</reference>
<gene>
    <name evidence="1" type="ORF">AML91_00955</name>
</gene>
<proteinExistence type="predicted"/>
<dbReference type="Proteomes" id="UP000070252">
    <property type="component" value="Unassembled WGS sequence"/>
</dbReference>
<keyword evidence="2" id="KW-1185">Reference proteome</keyword>
<dbReference type="Gene3D" id="2.60.120.560">
    <property type="entry name" value="Exo-inulinase, domain 1"/>
    <property type="match status" value="1"/>
</dbReference>
<name>A0ABR5T1J0_9BACL</name>
<organism evidence="1 2">
    <name type="scientific">Paenibacillus jilunlii</name>
    <dbReference type="NCBI Taxonomy" id="682956"/>
    <lineage>
        <taxon>Bacteria</taxon>
        <taxon>Bacillati</taxon>
        <taxon>Bacillota</taxon>
        <taxon>Bacilli</taxon>
        <taxon>Bacillales</taxon>
        <taxon>Paenibacillaceae</taxon>
        <taxon>Paenibacillus</taxon>
    </lineage>
</organism>